<proteinExistence type="predicted"/>
<feature type="chain" id="PRO_5038747217" evidence="1">
    <location>
        <begin position="29"/>
        <end position="185"/>
    </location>
</feature>
<reference evidence="2" key="1">
    <citation type="journal article" date="2022" name="Front. Microbiol.">
        <title>New perspectives on an old grouping: The genomic and phenotypic variability of Oxalobacter formigenes and the implications for calcium oxalate stone prevention.</title>
        <authorList>
            <person name="Chmiel J.A."/>
            <person name="Carr C."/>
            <person name="Stuivenberg G.A."/>
            <person name="Venema R."/>
            <person name="Chanyi R.M."/>
            <person name="Al K.F."/>
            <person name="Giguere D."/>
            <person name="Say H."/>
            <person name="Akouris P.P."/>
            <person name="Dominguez Romero S.A."/>
            <person name="Kwong A."/>
            <person name="Tai V."/>
            <person name="Koval S.F."/>
            <person name="Razvi H."/>
            <person name="Bjazevic J."/>
            <person name="Burton J.P."/>
        </authorList>
    </citation>
    <scope>NUCLEOTIDE SEQUENCE</scope>
    <source>
        <strain evidence="2">OxK</strain>
    </source>
</reference>
<evidence type="ECO:0000313" key="2">
    <source>
        <dbReference type="EMBL" id="WAV92023.1"/>
    </source>
</evidence>
<feature type="signal peptide" evidence="1">
    <location>
        <begin position="1"/>
        <end position="28"/>
    </location>
</feature>
<protein>
    <submittedName>
        <fullName evidence="2">Uncharacterized protein</fullName>
    </submittedName>
</protein>
<sequence>MTKSNGKKSLKVVVVVAMMAGVMGGAGAGSLCASNVCKITTPITAQETIDALNSQFSNALGTTVTNDTSKSIFTTTSGISTNTPNVLLDGKDHSATFSSTNQSIFYDARNKSDSSISFQNFDKLTFSSSKAIFNIMAPFENSSDVNSLNPLRILKHINTQLISGIMINGLMNLTLSSRVAQVPTS</sequence>
<gene>
    <name evidence="2" type="ORF">NB646_04715</name>
</gene>
<dbReference type="EMBL" id="CP098251">
    <property type="protein sequence ID" value="WAV92023.1"/>
    <property type="molecule type" value="Genomic_DNA"/>
</dbReference>
<name>A0A9E9NTQ4_9BURK</name>
<evidence type="ECO:0000256" key="1">
    <source>
        <dbReference type="SAM" id="SignalP"/>
    </source>
</evidence>
<organism evidence="2">
    <name type="scientific">Oxalobacter aliiformigenes</name>
    <dbReference type="NCBI Taxonomy" id="2946593"/>
    <lineage>
        <taxon>Bacteria</taxon>
        <taxon>Pseudomonadati</taxon>
        <taxon>Pseudomonadota</taxon>
        <taxon>Betaproteobacteria</taxon>
        <taxon>Burkholderiales</taxon>
        <taxon>Oxalobacteraceae</taxon>
        <taxon>Oxalobacter</taxon>
    </lineage>
</organism>
<accession>A0A9E9NTQ4</accession>
<keyword evidence="1" id="KW-0732">Signal</keyword>
<dbReference type="AlphaFoldDB" id="A0A9E9NTQ4"/>
<dbReference type="Proteomes" id="UP001164819">
    <property type="component" value="Chromosome"/>
</dbReference>